<dbReference type="SUPFAM" id="SSF56784">
    <property type="entry name" value="HAD-like"/>
    <property type="match status" value="1"/>
</dbReference>
<dbReference type="InterPro" id="IPR023214">
    <property type="entry name" value="HAD_sf"/>
</dbReference>
<evidence type="ECO:0000256" key="4">
    <source>
        <dbReference type="ARBA" id="ARBA00022605"/>
    </source>
</evidence>
<evidence type="ECO:0000256" key="3">
    <source>
        <dbReference type="ARBA" id="ARBA00012640"/>
    </source>
</evidence>
<comment type="cofactor">
    <cofactor evidence="1">
        <name>Mg(2+)</name>
        <dbReference type="ChEBI" id="CHEBI:18420"/>
    </cofactor>
</comment>
<organism evidence="11 12">
    <name type="scientific">Candidatus Harrisonbacteria bacterium CG10_big_fil_rev_8_21_14_0_10_49_15</name>
    <dbReference type="NCBI Taxonomy" id="1974587"/>
    <lineage>
        <taxon>Bacteria</taxon>
        <taxon>Candidatus Harrisoniibacteriota</taxon>
    </lineage>
</organism>
<dbReference type="GO" id="GO:0000287">
    <property type="term" value="F:magnesium ion binding"/>
    <property type="evidence" value="ECO:0007669"/>
    <property type="project" value="TreeGrafter"/>
</dbReference>
<dbReference type="GO" id="GO:0006564">
    <property type="term" value="P:L-serine biosynthetic process"/>
    <property type="evidence" value="ECO:0007669"/>
    <property type="project" value="UniProtKB-KW"/>
</dbReference>
<dbReference type="Proteomes" id="UP000229526">
    <property type="component" value="Unassembled WGS sequence"/>
</dbReference>
<keyword evidence="4" id="KW-0028">Amino-acid biosynthesis</keyword>
<gene>
    <name evidence="11" type="ORF">COU11_02345</name>
</gene>
<comment type="pathway">
    <text evidence="2">Amino-acid biosynthesis; L-serine biosynthesis; L-serine from 3-phospho-D-glycerate: step 3/3.</text>
</comment>
<reference evidence="12" key="1">
    <citation type="submission" date="2017-09" db="EMBL/GenBank/DDBJ databases">
        <title>Depth-based differentiation of microbial function through sediment-hosted aquifers and enrichment of novel symbionts in the deep terrestrial subsurface.</title>
        <authorList>
            <person name="Probst A.J."/>
            <person name="Ladd B."/>
            <person name="Jarett J.K."/>
            <person name="Geller-Mcgrath D.E."/>
            <person name="Sieber C.M.K."/>
            <person name="Emerson J.B."/>
            <person name="Anantharaman K."/>
            <person name="Thomas B.C."/>
            <person name="Malmstrom R."/>
            <person name="Stieglmeier M."/>
            <person name="Klingl A."/>
            <person name="Woyke T."/>
            <person name="Ryan C.M."/>
            <person name="Banfield J.F."/>
        </authorList>
    </citation>
    <scope>NUCLEOTIDE SEQUENCE [LARGE SCALE GENOMIC DNA]</scope>
</reference>
<dbReference type="AlphaFoldDB" id="A0A2H0UMZ5"/>
<dbReference type="PANTHER" id="PTHR43344">
    <property type="entry name" value="PHOSPHOSERINE PHOSPHATASE"/>
    <property type="match status" value="1"/>
</dbReference>
<evidence type="ECO:0000256" key="7">
    <source>
        <dbReference type="ARBA" id="ARBA00022842"/>
    </source>
</evidence>
<protein>
    <recommendedName>
        <fullName evidence="3">phosphoserine phosphatase</fullName>
        <ecNumber evidence="3">3.1.3.3</ecNumber>
    </recommendedName>
</protein>
<dbReference type="NCBIfam" id="TIGR01490">
    <property type="entry name" value="HAD-SF-IB-hyp1"/>
    <property type="match status" value="1"/>
</dbReference>
<dbReference type="Gene3D" id="3.40.50.1000">
    <property type="entry name" value="HAD superfamily/HAD-like"/>
    <property type="match status" value="1"/>
</dbReference>
<evidence type="ECO:0000256" key="10">
    <source>
        <dbReference type="ARBA" id="ARBA00048523"/>
    </source>
</evidence>
<keyword evidence="6 11" id="KW-0378">Hydrolase</keyword>
<proteinExistence type="predicted"/>
<dbReference type="EC" id="3.1.3.3" evidence="3"/>
<evidence type="ECO:0000256" key="6">
    <source>
        <dbReference type="ARBA" id="ARBA00022801"/>
    </source>
</evidence>
<keyword evidence="5" id="KW-0479">Metal-binding</keyword>
<dbReference type="PANTHER" id="PTHR43344:SF2">
    <property type="entry name" value="PHOSPHOSERINE PHOSPHATASE"/>
    <property type="match status" value="1"/>
</dbReference>
<accession>A0A2H0UMZ5</accession>
<evidence type="ECO:0000313" key="12">
    <source>
        <dbReference type="Proteomes" id="UP000229526"/>
    </source>
</evidence>
<evidence type="ECO:0000313" key="11">
    <source>
        <dbReference type="EMBL" id="PIR87046.1"/>
    </source>
</evidence>
<comment type="catalytic activity">
    <reaction evidence="10">
        <text>O-phospho-D-serine + H2O = D-serine + phosphate</text>
        <dbReference type="Rhea" id="RHEA:24873"/>
        <dbReference type="ChEBI" id="CHEBI:15377"/>
        <dbReference type="ChEBI" id="CHEBI:35247"/>
        <dbReference type="ChEBI" id="CHEBI:43474"/>
        <dbReference type="ChEBI" id="CHEBI:58680"/>
        <dbReference type="EC" id="3.1.3.3"/>
    </reaction>
</comment>
<dbReference type="Pfam" id="PF12710">
    <property type="entry name" value="HAD"/>
    <property type="match status" value="1"/>
</dbReference>
<sequence length="312" mass="35414">MPPLWRQITRSLCLGWNGCGACSAAGRCAYSRWMRSSNATGVACANVTWPTRPFLSFVTREVSRSSSFPASGCRAVTHILYMKPIAVFDIDGTIFRSSLLIELHWKLVRRGLIPRASIKKLDDAYWAWVKRQGNYDDYLDEVVVNFIEHIKGKGEREVREAAARVLEVQSKIVYRYTRDFIQELRGTHTLLAISGSPSIVVEEFAKEWGFEHFIGTVYGIENKEYTGEVLSTPVHDKKQALQDLVREHGLTFENSIAVGDTESDVGMFELVSEPICFNPTAGLYKIASERGWFIVVERKDQIYKFQKGKVVE</sequence>
<dbReference type="InterPro" id="IPR006385">
    <property type="entry name" value="HAD_hydro_SerB1"/>
</dbReference>
<dbReference type="NCBIfam" id="TIGR01488">
    <property type="entry name" value="HAD-SF-IB"/>
    <property type="match status" value="1"/>
</dbReference>
<dbReference type="InterPro" id="IPR050582">
    <property type="entry name" value="HAD-like_SerB"/>
</dbReference>
<comment type="catalytic activity">
    <reaction evidence="9">
        <text>O-phospho-L-serine + H2O = L-serine + phosphate</text>
        <dbReference type="Rhea" id="RHEA:21208"/>
        <dbReference type="ChEBI" id="CHEBI:15377"/>
        <dbReference type="ChEBI" id="CHEBI:33384"/>
        <dbReference type="ChEBI" id="CHEBI:43474"/>
        <dbReference type="ChEBI" id="CHEBI:57524"/>
        <dbReference type="EC" id="3.1.3.3"/>
    </reaction>
</comment>
<evidence type="ECO:0000256" key="5">
    <source>
        <dbReference type="ARBA" id="ARBA00022723"/>
    </source>
</evidence>
<evidence type="ECO:0000256" key="8">
    <source>
        <dbReference type="ARBA" id="ARBA00023299"/>
    </source>
</evidence>
<name>A0A2H0UMZ5_9BACT</name>
<dbReference type="InterPro" id="IPR036412">
    <property type="entry name" value="HAD-like_sf"/>
</dbReference>
<dbReference type="GO" id="GO:0036424">
    <property type="term" value="F:L-phosphoserine phosphatase activity"/>
    <property type="evidence" value="ECO:0007669"/>
    <property type="project" value="TreeGrafter"/>
</dbReference>
<dbReference type="GO" id="GO:0005737">
    <property type="term" value="C:cytoplasm"/>
    <property type="evidence" value="ECO:0007669"/>
    <property type="project" value="TreeGrafter"/>
</dbReference>
<evidence type="ECO:0000256" key="9">
    <source>
        <dbReference type="ARBA" id="ARBA00048138"/>
    </source>
</evidence>
<keyword evidence="8" id="KW-0718">Serine biosynthesis</keyword>
<comment type="caution">
    <text evidence="11">The sequence shown here is derived from an EMBL/GenBank/DDBJ whole genome shotgun (WGS) entry which is preliminary data.</text>
</comment>
<dbReference type="Gene3D" id="1.20.1440.100">
    <property type="entry name" value="SG protein - dephosphorylation function"/>
    <property type="match status" value="1"/>
</dbReference>
<keyword evidence="7" id="KW-0460">Magnesium</keyword>
<evidence type="ECO:0000256" key="1">
    <source>
        <dbReference type="ARBA" id="ARBA00001946"/>
    </source>
</evidence>
<evidence type="ECO:0000256" key="2">
    <source>
        <dbReference type="ARBA" id="ARBA00005135"/>
    </source>
</evidence>
<dbReference type="EMBL" id="PFBD01000020">
    <property type="protein sequence ID" value="PIR87046.1"/>
    <property type="molecule type" value="Genomic_DNA"/>
</dbReference>